<dbReference type="PANTHER" id="PTHR10344">
    <property type="entry name" value="THYMIDYLATE KINASE"/>
    <property type="match status" value="1"/>
</dbReference>
<dbReference type="InterPro" id="IPR027417">
    <property type="entry name" value="P-loop_NTPase"/>
</dbReference>
<accession>A0A014L7B0</accession>
<dbReference type="Proteomes" id="UP000020977">
    <property type="component" value="Unassembled WGS sequence"/>
</dbReference>
<comment type="catalytic activity">
    <reaction evidence="9 11">
        <text>dTMP + ATP = dTDP + ADP</text>
        <dbReference type="Rhea" id="RHEA:13517"/>
        <dbReference type="ChEBI" id="CHEBI:30616"/>
        <dbReference type="ChEBI" id="CHEBI:58369"/>
        <dbReference type="ChEBI" id="CHEBI:63528"/>
        <dbReference type="ChEBI" id="CHEBI:456216"/>
        <dbReference type="EC" id="2.7.4.9"/>
    </reaction>
</comment>
<comment type="function">
    <text evidence="10 11">Phosphorylation of dTMP to form dTDP in both de novo and salvage pathways of dTTP synthesis.</text>
</comment>
<evidence type="ECO:0000256" key="8">
    <source>
        <dbReference type="ARBA" id="ARBA00022840"/>
    </source>
</evidence>
<dbReference type="GO" id="GO:0004798">
    <property type="term" value="F:dTMP kinase activity"/>
    <property type="evidence" value="ECO:0007669"/>
    <property type="project" value="UniProtKB-UniRule"/>
</dbReference>
<proteinExistence type="inferred from homology"/>
<dbReference type="EMBL" id="JFAD01000011">
    <property type="protein sequence ID" value="EXU61319.1"/>
    <property type="molecule type" value="Genomic_DNA"/>
</dbReference>
<dbReference type="SUPFAM" id="SSF52540">
    <property type="entry name" value="P-loop containing nucleoside triphosphate hydrolases"/>
    <property type="match status" value="1"/>
</dbReference>
<reference evidence="13 14" key="1">
    <citation type="submission" date="2014-03" db="EMBL/GenBank/DDBJ databases">
        <title>Genome sequence of Mycoplasma ovipneumoniae strain 14811.</title>
        <authorList>
            <person name="Sirand-Pugnet P."/>
            <person name="Breton M."/>
            <person name="Dordet-Frisoni E."/>
            <person name="Baranowski E."/>
            <person name="Barre A."/>
            <person name="Couture C."/>
            <person name="Dupuy V."/>
            <person name="Gaurivaud P."/>
            <person name="Jacob D."/>
            <person name="Lemaitre C."/>
            <person name="Manso-Silvan L."/>
            <person name="Nikolski M."/>
            <person name="Nouvel L.-X."/>
            <person name="Poumarat F."/>
            <person name="Tardy F."/>
            <person name="Thebault P."/>
            <person name="Theil S."/>
            <person name="Citti C."/>
            <person name="Thiaucourt F."/>
            <person name="Blanchard A."/>
        </authorList>
    </citation>
    <scope>NUCLEOTIDE SEQUENCE [LARGE SCALE GENOMIC DNA]</scope>
    <source>
        <strain evidence="13 14">14811</strain>
    </source>
</reference>
<evidence type="ECO:0000256" key="2">
    <source>
        <dbReference type="ARBA" id="ARBA00012980"/>
    </source>
</evidence>
<comment type="similarity">
    <text evidence="1 11">Belongs to the thymidylate kinase family.</text>
</comment>
<dbReference type="GO" id="GO:0005829">
    <property type="term" value="C:cytosol"/>
    <property type="evidence" value="ECO:0007669"/>
    <property type="project" value="TreeGrafter"/>
</dbReference>
<keyword evidence="8 11" id="KW-0067">ATP-binding</keyword>
<sequence>MFISFEGIDASGKSTVMNLFAKYLRIKFPEKEIITTFEPYSGNDSQEAQQIREFLLNKKNQISPYVEMLLFSTSRRIHLEQVIWPALKSGKIVLCDRYIDSSIAYQGFGNNLSPDLVFDLNSLISEKTFPDLTIFLDVKISKSRERMEIYRNEKRDRLENRGEEFYKQVIKGYEYLLKTRKNFIKIDGNGDYDHVLTDIINFFESYYEANYDKLAPFSR</sequence>
<evidence type="ECO:0000256" key="11">
    <source>
        <dbReference type="HAMAP-Rule" id="MF_00165"/>
    </source>
</evidence>
<dbReference type="GO" id="GO:0006227">
    <property type="term" value="P:dUDP biosynthetic process"/>
    <property type="evidence" value="ECO:0007669"/>
    <property type="project" value="TreeGrafter"/>
</dbReference>
<dbReference type="GO" id="GO:0006233">
    <property type="term" value="P:dTDP biosynthetic process"/>
    <property type="evidence" value="ECO:0007669"/>
    <property type="project" value="InterPro"/>
</dbReference>
<dbReference type="RefSeq" id="WP_044284002.1">
    <property type="nucleotide sequence ID" value="NZ_JFAD01000011.1"/>
</dbReference>
<dbReference type="NCBIfam" id="TIGR00041">
    <property type="entry name" value="DTMP_kinase"/>
    <property type="match status" value="1"/>
</dbReference>
<dbReference type="InterPro" id="IPR039430">
    <property type="entry name" value="Thymidylate_kin-like_dom"/>
</dbReference>
<evidence type="ECO:0000256" key="3">
    <source>
        <dbReference type="ARBA" id="ARBA00017144"/>
    </source>
</evidence>
<comment type="caution">
    <text evidence="13">The sequence shown here is derived from an EMBL/GenBank/DDBJ whole genome shotgun (WGS) entry which is preliminary data.</text>
</comment>
<evidence type="ECO:0000256" key="7">
    <source>
        <dbReference type="ARBA" id="ARBA00022777"/>
    </source>
</evidence>
<evidence type="ECO:0000256" key="10">
    <source>
        <dbReference type="ARBA" id="ARBA00057735"/>
    </source>
</evidence>
<keyword evidence="4 11" id="KW-0808">Transferase</keyword>
<dbReference type="GO" id="GO:0005524">
    <property type="term" value="F:ATP binding"/>
    <property type="evidence" value="ECO:0007669"/>
    <property type="project" value="UniProtKB-UniRule"/>
</dbReference>
<dbReference type="EC" id="2.7.4.9" evidence="2 11"/>
<dbReference type="PROSITE" id="PS01331">
    <property type="entry name" value="THYMIDYLATE_KINASE"/>
    <property type="match status" value="1"/>
</dbReference>
<dbReference type="InterPro" id="IPR018095">
    <property type="entry name" value="Thymidylate_kin_CS"/>
</dbReference>
<dbReference type="InterPro" id="IPR018094">
    <property type="entry name" value="Thymidylate_kinase"/>
</dbReference>
<keyword evidence="7 11" id="KW-0418">Kinase</keyword>
<evidence type="ECO:0000259" key="12">
    <source>
        <dbReference type="Pfam" id="PF02223"/>
    </source>
</evidence>
<dbReference type="STRING" id="1188239.MOVI_1440"/>
<organism evidence="13 14">
    <name type="scientific">Mesomycoplasma ovipneumoniae 14811</name>
    <dbReference type="NCBI Taxonomy" id="1188239"/>
    <lineage>
        <taxon>Bacteria</taxon>
        <taxon>Bacillati</taxon>
        <taxon>Mycoplasmatota</taxon>
        <taxon>Mycoplasmoidales</taxon>
        <taxon>Metamycoplasmataceae</taxon>
        <taxon>Mesomycoplasma</taxon>
    </lineage>
</organism>
<name>A0A014L7B0_9BACT</name>
<dbReference type="AlphaFoldDB" id="A0A014L7B0"/>
<evidence type="ECO:0000313" key="14">
    <source>
        <dbReference type="Proteomes" id="UP000020977"/>
    </source>
</evidence>
<keyword evidence="6 11" id="KW-0547">Nucleotide-binding</keyword>
<dbReference type="PANTHER" id="PTHR10344:SF4">
    <property type="entry name" value="UMP-CMP KINASE 2, MITOCHONDRIAL"/>
    <property type="match status" value="1"/>
</dbReference>
<feature type="domain" description="Thymidylate kinase-like" evidence="12">
    <location>
        <begin position="5"/>
        <end position="199"/>
    </location>
</feature>
<dbReference type="eggNOG" id="COG0125">
    <property type="taxonomic scope" value="Bacteria"/>
</dbReference>
<dbReference type="PATRIC" id="fig|1188239.3.peg.382"/>
<evidence type="ECO:0000313" key="13">
    <source>
        <dbReference type="EMBL" id="EXU61319.1"/>
    </source>
</evidence>
<keyword evidence="5 11" id="KW-0545">Nucleotide biosynthesis</keyword>
<dbReference type="FunFam" id="3.40.50.300:FF:000225">
    <property type="entry name" value="Thymidylate kinase"/>
    <property type="match status" value="1"/>
</dbReference>
<dbReference type="HAMAP" id="MF_00165">
    <property type="entry name" value="Thymidylate_kinase"/>
    <property type="match status" value="1"/>
</dbReference>
<dbReference type="Gene3D" id="3.40.50.300">
    <property type="entry name" value="P-loop containing nucleotide triphosphate hydrolases"/>
    <property type="match status" value="1"/>
</dbReference>
<evidence type="ECO:0000256" key="4">
    <source>
        <dbReference type="ARBA" id="ARBA00022679"/>
    </source>
</evidence>
<gene>
    <name evidence="11 13" type="primary">tmk</name>
    <name evidence="13" type="ORF">MOVI_1440</name>
</gene>
<feature type="binding site" evidence="11">
    <location>
        <begin position="7"/>
        <end position="14"/>
    </location>
    <ligand>
        <name>ATP</name>
        <dbReference type="ChEBI" id="CHEBI:30616"/>
    </ligand>
</feature>
<dbReference type="GO" id="GO:0006235">
    <property type="term" value="P:dTTP biosynthetic process"/>
    <property type="evidence" value="ECO:0007669"/>
    <property type="project" value="UniProtKB-UniRule"/>
</dbReference>
<evidence type="ECO:0000256" key="9">
    <source>
        <dbReference type="ARBA" id="ARBA00048743"/>
    </source>
</evidence>
<protein>
    <recommendedName>
        <fullName evidence="3 11">Thymidylate kinase</fullName>
        <ecNumber evidence="2 11">2.7.4.9</ecNumber>
    </recommendedName>
    <alternativeName>
        <fullName evidence="11">dTMP kinase</fullName>
    </alternativeName>
</protein>
<evidence type="ECO:0000256" key="6">
    <source>
        <dbReference type="ARBA" id="ARBA00022741"/>
    </source>
</evidence>
<dbReference type="Pfam" id="PF02223">
    <property type="entry name" value="Thymidylate_kin"/>
    <property type="match status" value="1"/>
</dbReference>
<evidence type="ECO:0000256" key="5">
    <source>
        <dbReference type="ARBA" id="ARBA00022727"/>
    </source>
</evidence>
<dbReference type="CDD" id="cd01672">
    <property type="entry name" value="TMPK"/>
    <property type="match status" value="1"/>
</dbReference>
<evidence type="ECO:0000256" key="1">
    <source>
        <dbReference type="ARBA" id="ARBA00009776"/>
    </source>
</evidence>